<evidence type="ECO:0000259" key="2">
    <source>
        <dbReference type="Pfam" id="PF08351"/>
    </source>
</evidence>
<dbReference type="InterPro" id="IPR013562">
    <property type="entry name" value="TmcA/NAT10_N"/>
</dbReference>
<keyword evidence="4" id="KW-1185">Reference proteome</keyword>
<dbReference type="Pfam" id="PF08351">
    <property type="entry name" value="TmcA_N"/>
    <property type="match status" value="1"/>
</dbReference>
<accession>A0A9X0CHH5</accession>
<evidence type="ECO:0000313" key="4">
    <source>
        <dbReference type="Proteomes" id="UP001163046"/>
    </source>
</evidence>
<dbReference type="AlphaFoldDB" id="A0A9X0CHH5"/>
<dbReference type="GO" id="GO:1990883">
    <property type="term" value="F:18S rRNA cytidine N-acetyltransferase activity"/>
    <property type="evidence" value="ECO:0007669"/>
    <property type="project" value="TreeGrafter"/>
</dbReference>
<comment type="caution">
    <text evidence="3">The sequence shown here is derived from an EMBL/GenBank/DDBJ whole genome shotgun (WGS) entry which is preliminary data.</text>
</comment>
<evidence type="ECO:0000313" key="3">
    <source>
        <dbReference type="EMBL" id="KAJ7348743.1"/>
    </source>
</evidence>
<reference evidence="3" key="1">
    <citation type="submission" date="2023-01" db="EMBL/GenBank/DDBJ databases">
        <title>Genome assembly of the deep-sea coral Lophelia pertusa.</title>
        <authorList>
            <person name="Herrera S."/>
            <person name="Cordes E."/>
        </authorList>
    </citation>
    <scope>NUCLEOTIDE SEQUENCE</scope>
    <source>
        <strain evidence="3">USNM1676648</strain>
        <tissue evidence="3">Polyp</tissue>
    </source>
</reference>
<dbReference type="GO" id="GO:1904812">
    <property type="term" value="P:rRNA acetylation involved in maturation of SSU-rRNA"/>
    <property type="evidence" value="ECO:0007669"/>
    <property type="project" value="TreeGrafter"/>
</dbReference>
<feature type="region of interest" description="Disordered" evidence="1">
    <location>
        <begin position="335"/>
        <end position="354"/>
    </location>
</feature>
<organism evidence="3 4">
    <name type="scientific">Desmophyllum pertusum</name>
    <dbReference type="NCBI Taxonomy" id="174260"/>
    <lineage>
        <taxon>Eukaryota</taxon>
        <taxon>Metazoa</taxon>
        <taxon>Cnidaria</taxon>
        <taxon>Anthozoa</taxon>
        <taxon>Hexacorallia</taxon>
        <taxon>Scleractinia</taxon>
        <taxon>Caryophylliina</taxon>
        <taxon>Caryophylliidae</taxon>
        <taxon>Desmophyllum</taxon>
    </lineage>
</organism>
<dbReference type="InterPro" id="IPR032672">
    <property type="entry name" value="TmcA/NAT10/Kre33"/>
</dbReference>
<dbReference type="Proteomes" id="UP001163046">
    <property type="component" value="Unassembled WGS sequence"/>
</dbReference>
<dbReference type="GO" id="GO:0000049">
    <property type="term" value="F:tRNA binding"/>
    <property type="evidence" value="ECO:0007669"/>
    <property type="project" value="TreeGrafter"/>
</dbReference>
<dbReference type="OrthoDB" id="10067491at2759"/>
<gene>
    <name evidence="3" type="primary">NAT10_6</name>
    <name evidence="3" type="ORF">OS493_039325</name>
</gene>
<protein>
    <submittedName>
        <fullName evidence="3">N-acetyltransferase 10</fullName>
    </submittedName>
</protein>
<name>A0A9X0CHH5_9CNID</name>
<dbReference type="Gene3D" id="3.40.50.11040">
    <property type="match status" value="1"/>
</dbReference>
<dbReference type="PANTHER" id="PTHR10925">
    <property type="entry name" value="N-ACETYLTRANSFERASE 10"/>
    <property type="match status" value="1"/>
</dbReference>
<dbReference type="PANTHER" id="PTHR10925:SF5">
    <property type="entry name" value="RNA CYTIDINE ACETYLTRANSFERASE"/>
    <property type="match status" value="1"/>
</dbReference>
<dbReference type="GO" id="GO:0030686">
    <property type="term" value="C:90S preribosome"/>
    <property type="evidence" value="ECO:0007669"/>
    <property type="project" value="TreeGrafter"/>
</dbReference>
<proteinExistence type="predicted"/>
<dbReference type="GO" id="GO:0005730">
    <property type="term" value="C:nucleolus"/>
    <property type="evidence" value="ECO:0007669"/>
    <property type="project" value="TreeGrafter"/>
</dbReference>
<evidence type="ECO:0000256" key="1">
    <source>
        <dbReference type="SAM" id="MobiDB-lite"/>
    </source>
</evidence>
<sequence>MGVQKKQDHWLLLWATKGKDQVVILHHMLSKATVRARPSVLWCYKKELGFSSHRKKRMKQLQKKIKSGTLDLKRDDPLELFIAATNIRYCYYAETHKILGNTYGMCVLQDFEALTPNLLARTVETVEGGGFDCSSAQNSVLSETALYNGNGLCQCLVIITLYYSVLPYNSTVEPPCAPPPDVHSRVQNKESHQDVVGRFNDKILKHVCHFTKPRKFTTRLFEFVFKGFDALEFQEHLDYELVQSTNPEFNKAVVRVNIFQGNTDKQSSRFIPIRCPQTWSCGVSGSSMKAAAIPLHHLSKISWYHTLYFLSSTVNGIRLRNMKEPADRTLLETNPATERNRVVQRSGPPTKGTALASAWPAAFMR</sequence>
<feature type="domain" description="TmcA/NAT10 N-terminal" evidence="2">
    <location>
        <begin position="33"/>
        <end position="131"/>
    </location>
</feature>
<dbReference type="EMBL" id="MU827480">
    <property type="protein sequence ID" value="KAJ7348743.1"/>
    <property type="molecule type" value="Genomic_DNA"/>
</dbReference>